<protein>
    <submittedName>
        <fullName evidence="1">Uncharacterized protein</fullName>
    </submittedName>
</protein>
<comment type="caution">
    <text evidence="1">The sequence shown here is derived from an EMBL/GenBank/DDBJ whole genome shotgun (WGS) entry which is preliminary data.</text>
</comment>
<reference evidence="1" key="1">
    <citation type="submission" date="2021-02" db="EMBL/GenBank/DDBJ databases">
        <authorList>
            <consortium name="DOE Joint Genome Institute"/>
            <person name="Ahrendt S."/>
            <person name="Looney B.P."/>
            <person name="Miyauchi S."/>
            <person name="Morin E."/>
            <person name="Drula E."/>
            <person name="Courty P.E."/>
            <person name="Chicoki N."/>
            <person name="Fauchery L."/>
            <person name="Kohler A."/>
            <person name="Kuo A."/>
            <person name="Labutti K."/>
            <person name="Pangilinan J."/>
            <person name="Lipzen A."/>
            <person name="Riley R."/>
            <person name="Andreopoulos W."/>
            <person name="He G."/>
            <person name="Johnson J."/>
            <person name="Barry K.W."/>
            <person name="Grigoriev I.V."/>
            <person name="Nagy L."/>
            <person name="Hibbett D."/>
            <person name="Henrissat B."/>
            <person name="Matheny P.B."/>
            <person name="Labbe J."/>
            <person name="Martin F."/>
        </authorList>
    </citation>
    <scope>NUCLEOTIDE SEQUENCE</scope>
    <source>
        <strain evidence="1">FP105234-sp</strain>
    </source>
</reference>
<gene>
    <name evidence="1" type="ORF">FA95DRAFT_715043</name>
</gene>
<accession>A0ACB8RCA1</accession>
<sequence length="112" mass="12686">MAATMMYRALHNYAATSEYECVIHPSSSHLFLWLISYNCARRAERRAQGERPPLVRVGKPDALRLEPLEITVFTTFEQHHDMDSEGEMARSKSGLSIRSRAHEDGGTPTLII</sequence>
<evidence type="ECO:0000313" key="2">
    <source>
        <dbReference type="Proteomes" id="UP000814033"/>
    </source>
</evidence>
<name>A0ACB8RCA1_9AGAM</name>
<keyword evidence="2" id="KW-1185">Reference proteome</keyword>
<organism evidence="1 2">
    <name type="scientific">Auriscalpium vulgare</name>
    <dbReference type="NCBI Taxonomy" id="40419"/>
    <lineage>
        <taxon>Eukaryota</taxon>
        <taxon>Fungi</taxon>
        <taxon>Dikarya</taxon>
        <taxon>Basidiomycota</taxon>
        <taxon>Agaricomycotina</taxon>
        <taxon>Agaricomycetes</taxon>
        <taxon>Russulales</taxon>
        <taxon>Auriscalpiaceae</taxon>
        <taxon>Auriscalpium</taxon>
    </lineage>
</organism>
<reference evidence="1" key="2">
    <citation type="journal article" date="2022" name="New Phytol.">
        <title>Evolutionary transition to the ectomycorrhizal habit in the genomes of a hyperdiverse lineage of mushroom-forming fungi.</title>
        <authorList>
            <person name="Looney B."/>
            <person name="Miyauchi S."/>
            <person name="Morin E."/>
            <person name="Drula E."/>
            <person name="Courty P.E."/>
            <person name="Kohler A."/>
            <person name="Kuo A."/>
            <person name="LaButti K."/>
            <person name="Pangilinan J."/>
            <person name="Lipzen A."/>
            <person name="Riley R."/>
            <person name="Andreopoulos W."/>
            <person name="He G."/>
            <person name="Johnson J."/>
            <person name="Nolan M."/>
            <person name="Tritt A."/>
            <person name="Barry K.W."/>
            <person name="Grigoriev I.V."/>
            <person name="Nagy L.G."/>
            <person name="Hibbett D."/>
            <person name="Henrissat B."/>
            <person name="Matheny P.B."/>
            <person name="Labbe J."/>
            <person name="Martin F.M."/>
        </authorList>
    </citation>
    <scope>NUCLEOTIDE SEQUENCE</scope>
    <source>
        <strain evidence="1">FP105234-sp</strain>
    </source>
</reference>
<evidence type="ECO:0000313" key="1">
    <source>
        <dbReference type="EMBL" id="KAI0041236.1"/>
    </source>
</evidence>
<proteinExistence type="predicted"/>
<dbReference type="Proteomes" id="UP000814033">
    <property type="component" value="Unassembled WGS sequence"/>
</dbReference>
<dbReference type="EMBL" id="MU276135">
    <property type="protein sequence ID" value="KAI0041236.1"/>
    <property type="molecule type" value="Genomic_DNA"/>
</dbReference>